<reference evidence="2 3" key="1">
    <citation type="journal article" date="2014" name="BMC Genomics">
        <title>Comparison of environmental and isolate Sulfobacillus genomes reveals diverse carbon, sulfur, nitrogen, and hydrogen metabolisms.</title>
        <authorList>
            <person name="Justice N.B."/>
            <person name="Norman A."/>
            <person name="Brown C.T."/>
            <person name="Singh A."/>
            <person name="Thomas B.C."/>
            <person name="Banfield J.F."/>
        </authorList>
    </citation>
    <scope>NUCLEOTIDE SEQUENCE [LARGE SCALE GENOMIC DNA]</scope>
    <source>
        <strain evidence="2">AMDSBA3</strain>
    </source>
</reference>
<evidence type="ECO:0008006" key="4">
    <source>
        <dbReference type="Google" id="ProtNLM"/>
    </source>
</evidence>
<evidence type="ECO:0000256" key="1">
    <source>
        <dbReference type="ARBA" id="ARBA00009108"/>
    </source>
</evidence>
<comment type="caution">
    <text evidence="2">The sequence shown here is derived from an EMBL/GenBank/DDBJ whole genome shotgun (WGS) entry which is preliminary data.</text>
</comment>
<gene>
    <name evidence="2" type="ORF">C7B45_13850</name>
</gene>
<dbReference type="PANTHER" id="PTHR37313:SF2">
    <property type="entry name" value="UPF0749 PROTEIN YLXX"/>
    <property type="match status" value="1"/>
</dbReference>
<dbReference type="Gene3D" id="3.30.70.1880">
    <property type="entry name" value="Protein of unknown function DUF881"/>
    <property type="match status" value="1"/>
</dbReference>
<accession>A0A2T2WEK1</accession>
<dbReference type="Pfam" id="PF05949">
    <property type="entry name" value="DUF881"/>
    <property type="match status" value="1"/>
</dbReference>
<dbReference type="AlphaFoldDB" id="A0A2T2WEK1"/>
<organism evidence="2 3">
    <name type="scientific">Sulfobacillus acidophilus</name>
    <dbReference type="NCBI Taxonomy" id="53633"/>
    <lineage>
        <taxon>Bacteria</taxon>
        <taxon>Bacillati</taxon>
        <taxon>Bacillota</taxon>
        <taxon>Clostridia</taxon>
        <taxon>Eubacteriales</taxon>
        <taxon>Clostridiales Family XVII. Incertae Sedis</taxon>
        <taxon>Sulfobacillus</taxon>
    </lineage>
</organism>
<name>A0A2T2WEK1_9FIRM</name>
<proteinExistence type="inferred from homology"/>
<protein>
    <recommendedName>
        <fullName evidence="4">DUF881 domain-containing protein</fullName>
    </recommendedName>
</protein>
<dbReference type="Proteomes" id="UP000241848">
    <property type="component" value="Unassembled WGS sequence"/>
</dbReference>
<sequence>MPRHLPLLFSIIAVGLGFLTAQQIRTVSFINHTVQMQEGQTLSQLVMQAERGNLQAADRIRADRARLVQLGGGPNLARIHRLVARVRPLAALTPVTGSGVQVVLHDAAFARFPNEPAALKLIHDQYVLRVVALLSVAGARAIAINGQRYTATTSIYCAGPTIRINDVPYASPFVVDAVGPPAPMMRALQTDPDILGWSQLVYIHVRRLHDVEIAPYNGLINLSLAKPVKIGG</sequence>
<evidence type="ECO:0000313" key="2">
    <source>
        <dbReference type="EMBL" id="PSR20671.1"/>
    </source>
</evidence>
<dbReference type="InterPro" id="IPR010273">
    <property type="entry name" value="DUF881"/>
</dbReference>
<comment type="similarity">
    <text evidence="1">Belongs to the UPF0749 family.</text>
</comment>
<evidence type="ECO:0000313" key="3">
    <source>
        <dbReference type="Proteomes" id="UP000241848"/>
    </source>
</evidence>
<dbReference type="PANTHER" id="PTHR37313">
    <property type="entry name" value="UPF0749 PROTEIN RV1825"/>
    <property type="match status" value="1"/>
</dbReference>
<dbReference type="EMBL" id="PXYV01000054">
    <property type="protein sequence ID" value="PSR20671.1"/>
    <property type="molecule type" value="Genomic_DNA"/>
</dbReference>